<dbReference type="STRING" id="306901.Q2GP27"/>
<proteinExistence type="predicted"/>
<keyword evidence="2" id="KW-1133">Transmembrane helix</keyword>
<keyword evidence="2" id="KW-0812">Transmembrane</keyword>
<dbReference type="InParanoid" id="Q2GP27"/>
<name>Q2GP27_CHAGB</name>
<feature type="chain" id="PRO_5004208306" evidence="3">
    <location>
        <begin position="18"/>
        <end position="479"/>
    </location>
</feature>
<keyword evidence="2" id="KW-0472">Membrane</keyword>
<evidence type="ECO:0000256" key="1">
    <source>
        <dbReference type="SAM" id="MobiDB-lite"/>
    </source>
</evidence>
<feature type="signal peptide" evidence="3">
    <location>
        <begin position="1"/>
        <end position="17"/>
    </location>
</feature>
<gene>
    <name evidence="4" type="ORF">CHGG_10277</name>
</gene>
<dbReference type="Proteomes" id="UP000001056">
    <property type="component" value="Unassembled WGS sequence"/>
</dbReference>
<accession>Q2GP27</accession>
<dbReference type="HOGENOM" id="CLU_023111_0_0_1"/>
<dbReference type="OrthoDB" id="258392at2759"/>
<dbReference type="Gene3D" id="3.40.50.1240">
    <property type="entry name" value="Phosphoglycerate mutase-like"/>
    <property type="match status" value="1"/>
</dbReference>
<dbReference type="GeneID" id="4396164"/>
<evidence type="ECO:0000313" key="5">
    <source>
        <dbReference type="Proteomes" id="UP000001056"/>
    </source>
</evidence>
<keyword evidence="5" id="KW-1185">Reference proteome</keyword>
<feature type="compositionally biased region" description="Polar residues" evidence="1">
    <location>
        <begin position="305"/>
        <end position="315"/>
    </location>
</feature>
<dbReference type="AlphaFoldDB" id="Q2GP27"/>
<feature type="transmembrane region" description="Helical" evidence="2">
    <location>
        <begin position="454"/>
        <end position="478"/>
    </location>
</feature>
<keyword evidence="3" id="KW-0732">Signal</keyword>
<evidence type="ECO:0000256" key="2">
    <source>
        <dbReference type="SAM" id="Phobius"/>
    </source>
</evidence>
<feature type="region of interest" description="Disordered" evidence="1">
    <location>
        <begin position="344"/>
        <end position="367"/>
    </location>
</feature>
<dbReference type="EMBL" id="CH408035">
    <property type="protein sequence ID" value="EAQ83873.1"/>
    <property type="molecule type" value="Genomic_DNA"/>
</dbReference>
<dbReference type="SUPFAM" id="SSF53254">
    <property type="entry name" value="Phosphoglycerate mutase-like"/>
    <property type="match status" value="1"/>
</dbReference>
<evidence type="ECO:0000313" key="4">
    <source>
        <dbReference type="EMBL" id="EAQ83873.1"/>
    </source>
</evidence>
<dbReference type="VEuPathDB" id="FungiDB:CHGG_10277"/>
<sequence length="479" mass="52538">MAALSTVLALLASTALAGPSNEHVHVESSTDRHSSASAIAFVQGLYPPFPHVSCDSDVPGHNWMSDGSVLNYPLGGYQYPNIRTIAPDRDPDSIWAHGHGLCRKHEQSMLAFSNNSMANSLHQDSRLFYSNLWDKLFCEAFPRSEASFYNAHELYEYAAYRWTHENSSRSAITLDDLETLRHLAWQQQSLKHGYSENAQDGSTSTIAGRTLASRVAALFTENIETRGERNKLNLAFTSHEPFLSFFALADLNAGPSSDLFSQLPEPGATLTFELFSVDESVDSYEAESLTGSDAYGSDPSDNNDDAYSQTDSYGNTPGPYGAKTRRSLYSDHEATYDQKSIGAYSMQSPPHQEPLCAPSPTHNSNDNPPYPSADKLYVRFLYQNHHNGSAADKYTPCPLFGNTQTSIPFKQFHEIISTIGIANATTWCHACESTNSIFFCEGAVIAHDEHHHHLLAVLLGSASTLLAVAVVLALIGLLT</sequence>
<reference evidence="5" key="1">
    <citation type="journal article" date="2015" name="Genome Announc.">
        <title>Draft genome sequence of the cellulolytic fungus Chaetomium globosum.</title>
        <authorList>
            <person name="Cuomo C.A."/>
            <person name="Untereiner W.A."/>
            <person name="Ma L.-J."/>
            <person name="Grabherr M."/>
            <person name="Birren B.W."/>
        </authorList>
    </citation>
    <scope>NUCLEOTIDE SEQUENCE [LARGE SCALE GENOMIC DNA]</scope>
    <source>
        <strain evidence="5">ATCC 6205 / CBS 148.51 / DSM 1962 / NBRC 6347 / NRRL 1970</strain>
    </source>
</reference>
<evidence type="ECO:0000256" key="3">
    <source>
        <dbReference type="SAM" id="SignalP"/>
    </source>
</evidence>
<feature type="region of interest" description="Disordered" evidence="1">
    <location>
        <begin position="286"/>
        <end position="325"/>
    </location>
</feature>
<dbReference type="eggNOG" id="ENOG502SM2K">
    <property type="taxonomic scope" value="Eukaryota"/>
</dbReference>
<organism evidence="4 5">
    <name type="scientific">Chaetomium globosum (strain ATCC 6205 / CBS 148.51 / DSM 1962 / NBRC 6347 / NRRL 1970)</name>
    <name type="common">Soil fungus</name>
    <dbReference type="NCBI Taxonomy" id="306901"/>
    <lineage>
        <taxon>Eukaryota</taxon>
        <taxon>Fungi</taxon>
        <taxon>Dikarya</taxon>
        <taxon>Ascomycota</taxon>
        <taxon>Pezizomycotina</taxon>
        <taxon>Sordariomycetes</taxon>
        <taxon>Sordariomycetidae</taxon>
        <taxon>Sordariales</taxon>
        <taxon>Chaetomiaceae</taxon>
        <taxon>Chaetomium</taxon>
    </lineage>
</organism>
<protein>
    <submittedName>
        <fullName evidence="4">Uncharacterized protein</fullName>
    </submittedName>
</protein>
<dbReference type="OMA" id="CHACEST"/>
<dbReference type="InterPro" id="IPR029033">
    <property type="entry name" value="His_PPase_superfam"/>
</dbReference>
<dbReference type="RefSeq" id="XP_001228204.1">
    <property type="nucleotide sequence ID" value="XM_001228203.1"/>
</dbReference>